<gene>
    <name evidence="5" type="ORF">GALLR39Z86_20710</name>
</gene>
<dbReference type="Gene3D" id="3.30.310.280">
    <property type="match status" value="1"/>
</dbReference>
<organism evidence="5 6">
    <name type="scientific">Glycomyces algeriensis</name>
    <dbReference type="NCBI Taxonomy" id="256037"/>
    <lineage>
        <taxon>Bacteria</taxon>
        <taxon>Bacillati</taxon>
        <taxon>Actinomycetota</taxon>
        <taxon>Actinomycetes</taxon>
        <taxon>Glycomycetales</taxon>
        <taxon>Glycomycetaceae</taxon>
        <taxon>Glycomyces</taxon>
    </lineage>
</organism>
<evidence type="ECO:0000256" key="1">
    <source>
        <dbReference type="ARBA" id="ARBA00004924"/>
    </source>
</evidence>
<sequence length="586" mass="65069">MSAIDHLTPQLWQQATRNLLAKAIGEFAHERLLVPVKDGEGYALAAGSERYRFAAHRFKLDHWVVDPASIERTDAAGEGLELDAAAFFLSFRGELGLSDTVLPVYLEEVAATINRGAYQLGEGQLSAAALVDAGFQAIEAGMTGGHPCFVAGSGRLGFTSEDYRSYAPEAGAGVRLMWLAAPREHAMFASSPELGFDWLLDTQLDADSREYFESMLTDRGLTYEDVYLIPVHPWQWRNKISVTFAPEIAAGRLIPLGEGHDEFQAQQSIRTFFNRSRPGADYVKTALSVLNMGFMRGLSTEYMEVTPAISDYVADLVHGDPTLKRHGVTILRERASVGYRHPAYTAGAPKGSPYRKMLAALWRESPIPKLAKGEQVATMASLLHVDADGKPLASALIRRSGLRPADWLRGYLDAYLVPVAHCLYRYGLVFMPHGENVILVLKDGAVERVFFKDIGEECAVVEPSTEVPEEIARIKVEIPDNVRALSILTDVVDCFLRFLAGHLHLDGVLGEDEFWRVAAESLKDYQAAHPDLADAFERFPLFEESFTLSCLNRLQLKNNQQMVDIENQEESLIYAGRLDNPLHAWR</sequence>
<name>A0A9W6G8A3_9ACTN</name>
<dbReference type="InterPro" id="IPR022770">
    <property type="entry name" value="IucA/IucC-like_C"/>
</dbReference>
<keyword evidence="6" id="KW-1185">Reference proteome</keyword>
<feature type="domain" description="Aerobactin siderophore biosynthesis IucA/IucC N-terminal" evidence="3">
    <location>
        <begin position="135"/>
        <end position="384"/>
    </location>
</feature>
<evidence type="ECO:0000256" key="2">
    <source>
        <dbReference type="ARBA" id="ARBA00007832"/>
    </source>
</evidence>
<dbReference type="InterPro" id="IPR037455">
    <property type="entry name" value="LucA/IucC-like"/>
</dbReference>
<dbReference type="InterPro" id="IPR007310">
    <property type="entry name" value="Aerobactin_biosyn_IucA/IucC_N"/>
</dbReference>
<evidence type="ECO:0000259" key="3">
    <source>
        <dbReference type="Pfam" id="PF04183"/>
    </source>
</evidence>
<evidence type="ECO:0008006" key="7">
    <source>
        <dbReference type="Google" id="ProtNLM"/>
    </source>
</evidence>
<dbReference type="Proteomes" id="UP001144313">
    <property type="component" value="Unassembled WGS sequence"/>
</dbReference>
<evidence type="ECO:0000259" key="4">
    <source>
        <dbReference type="Pfam" id="PF06276"/>
    </source>
</evidence>
<protein>
    <recommendedName>
        <fullName evidence="7">Siderophore synthetase component</fullName>
    </recommendedName>
</protein>
<dbReference type="EMBL" id="BSDT01000001">
    <property type="protein sequence ID" value="GLI42221.1"/>
    <property type="molecule type" value="Genomic_DNA"/>
</dbReference>
<feature type="domain" description="Aerobactin siderophore biosynthesis IucA/IucC-like C-terminal" evidence="4">
    <location>
        <begin position="406"/>
        <end position="563"/>
    </location>
</feature>
<comment type="similarity">
    <text evidence="2">Belongs to the IucA/IucC family.</text>
</comment>
<dbReference type="Gene3D" id="1.10.510.40">
    <property type="match status" value="1"/>
</dbReference>
<proteinExistence type="inferred from homology"/>
<dbReference type="GO" id="GO:0016881">
    <property type="term" value="F:acid-amino acid ligase activity"/>
    <property type="evidence" value="ECO:0007669"/>
    <property type="project" value="UniProtKB-ARBA"/>
</dbReference>
<dbReference type="Pfam" id="PF04183">
    <property type="entry name" value="IucA_IucC"/>
    <property type="match status" value="1"/>
</dbReference>
<dbReference type="PANTHER" id="PTHR34384:SF6">
    <property type="entry name" value="STAPHYLOFERRIN B SYNTHASE"/>
    <property type="match status" value="1"/>
</dbReference>
<dbReference type="Gene3D" id="6.10.250.3370">
    <property type="match status" value="1"/>
</dbReference>
<evidence type="ECO:0000313" key="6">
    <source>
        <dbReference type="Proteomes" id="UP001144313"/>
    </source>
</evidence>
<reference evidence="5" key="1">
    <citation type="submission" date="2022-12" db="EMBL/GenBank/DDBJ databases">
        <title>Reference genome sequencing for broad-spectrum identification of bacterial and archaeal isolates by mass spectrometry.</title>
        <authorList>
            <person name="Sekiguchi Y."/>
            <person name="Tourlousse D.M."/>
        </authorList>
    </citation>
    <scope>NUCLEOTIDE SEQUENCE</scope>
    <source>
        <strain evidence="5">LLR39Z86</strain>
    </source>
</reference>
<dbReference type="RefSeq" id="WP_270117564.1">
    <property type="nucleotide sequence ID" value="NZ_BAAAOL010000006.1"/>
</dbReference>
<dbReference type="Pfam" id="PF06276">
    <property type="entry name" value="FhuF"/>
    <property type="match status" value="1"/>
</dbReference>
<dbReference type="AlphaFoldDB" id="A0A9W6G8A3"/>
<evidence type="ECO:0000313" key="5">
    <source>
        <dbReference type="EMBL" id="GLI42221.1"/>
    </source>
</evidence>
<dbReference type="GO" id="GO:0019290">
    <property type="term" value="P:siderophore biosynthetic process"/>
    <property type="evidence" value="ECO:0007669"/>
    <property type="project" value="InterPro"/>
</dbReference>
<accession>A0A9W6G8A3</accession>
<dbReference type="PANTHER" id="PTHR34384">
    <property type="entry name" value="L-2,3-DIAMINOPROPANOATE--CITRATE LIGASE"/>
    <property type="match status" value="1"/>
</dbReference>
<comment type="pathway">
    <text evidence="1">Siderophore biosynthesis.</text>
</comment>
<comment type="caution">
    <text evidence="5">The sequence shown here is derived from an EMBL/GenBank/DDBJ whole genome shotgun (WGS) entry which is preliminary data.</text>
</comment>